<dbReference type="Pfam" id="PF11599">
    <property type="entry name" value="AviRa"/>
    <property type="match status" value="1"/>
</dbReference>
<dbReference type="InterPro" id="IPR029063">
    <property type="entry name" value="SAM-dependent_MTases_sf"/>
</dbReference>
<dbReference type="Gene3D" id="3.40.50.150">
    <property type="entry name" value="Vaccinia Virus protein VP39"/>
    <property type="match status" value="1"/>
</dbReference>
<evidence type="ECO:0008006" key="4">
    <source>
        <dbReference type="Google" id="ProtNLM"/>
    </source>
</evidence>
<dbReference type="Gene3D" id="1.10.287.540">
    <property type="entry name" value="Helix hairpin bin"/>
    <property type="match status" value="1"/>
</dbReference>
<dbReference type="EMBL" id="CP027768">
    <property type="protein sequence ID" value="AYW51279.1"/>
    <property type="molecule type" value="Genomic_DNA"/>
</dbReference>
<evidence type="ECO:0000313" key="3">
    <source>
        <dbReference type="Proteomes" id="UP000280475"/>
    </source>
</evidence>
<feature type="coiled-coil region" evidence="1">
    <location>
        <begin position="113"/>
        <end position="140"/>
    </location>
</feature>
<dbReference type="InterPro" id="IPR024268">
    <property type="entry name" value="AviRa"/>
</dbReference>
<evidence type="ECO:0000313" key="2">
    <source>
        <dbReference type="EMBL" id="AYW51279.1"/>
    </source>
</evidence>
<keyword evidence="1" id="KW-0175">Coiled coil</keyword>
<dbReference type="AlphaFoldDB" id="A0A3G5FLW3"/>
<sequence>MRKGLFLQFKFEPIKKDYSDFSSDKLLVNAPRTPAFPVRVANEIMARSLSFLSTADGLTLYDPCCGGGHLLTVLGFCYSKNLKNIYGSDIDIKALEYAQKNLSLLTPEGLSKKKKALQSNDEKQDEKTQLEALNSAKRLEKQLFHTRYPKKDIQCFHWDITRKKPAHLKNVNIVMTDLPYGKMSDWQGAGAAQNNPNKQMLNNIYQTLDLNNSIVTIICNKQEKINHQKFEQVKRLKHGKRQFIFLRPLPFY</sequence>
<organism evidence="2 3">
    <name type="scientific">Tetragenococcus halophilus</name>
    <name type="common">Pediococcus halophilus</name>
    <dbReference type="NCBI Taxonomy" id="51669"/>
    <lineage>
        <taxon>Bacteria</taxon>
        <taxon>Bacillati</taxon>
        <taxon>Bacillota</taxon>
        <taxon>Bacilli</taxon>
        <taxon>Lactobacillales</taxon>
        <taxon>Enterococcaceae</taxon>
        <taxon>Tetragenococcus</taxon>
    </lineage>
</organism>
<accession>A0A3G5FLW3</accession>
<proteinExistence type="predicted"/>
<protein>
    <recommendedName>
        <fullName evidence="4">Methyltransferase</fullName>
    </recommendedName>
</protein>
<reference evidence="2 3" key="1">
    <citation type="journal article" date="2012" name="Int. J. Syst. Evol. Microbiol.">
        <title>Characterization of Tetragenococcus strains from sugar thick juice reveals a novel species, Tetragenococcus osmophilus sp. nov., and divides Tetragenococcus halophilus into two subspecies, T. halophilus subsp. halophilus subsp. nov. and T. halophilus subsp. flandriensis subsp. nov.</title>
        <authorList>
            <person name="Juste A."/>
            <person name="Van Trappen S."/>
            <person name="Verreth C."/>
            <person name="Cleenwerck I."/>
            <person name="De Vos P."/>
            <person name="Lievens B."/>
            <person name="Willems K.A."/>
        </authorList>
    </citation>
    <scope>NUCLEOTIDE SEQUENCE [LARGE SCALE GENOMIC DNA]</scope>
    <source>
        <strain evidence="2 3">LMG 26042</strain>
    </source>
</reference>
<name>A0A3G5FLW3_TETHA</name>
<evidence type="ECO:0000256" key="1">
    <source>
        <dbReference type="SAM" id="Coils"/>
    </source>
</evidence>
<dbReference type="Proteomes" id="UP000280475">
    <property type="component" value="Chromosome"/>
</dbReference>
<dbReference type="SUPFAM" id="SSF53335">
    <property type="entry name" value="S-adenosyl-L-methionine-dependent methyltransferases"/>
    <property type="match status" value="1"/>
</dbReference>
<gene>
    <name evidence="2" type="ORF">C7H83_12805</name>
</gene>